<dbReference type="InterPro" id="IPR035965">
    <property type="entry name" value="PAS-like_dom_sf"/>
</dbReference>
<dbReference type="EMBL" id="JARJCN010000065">
    <property type="protein sequence ID" value="KAJ7078596.1"/>
    <property type="molecule type" value="Genomic_DNA"/>
</dbReference>
<organism evidence="4 5">
    <name type="scientific">Mycena belliarum</name>
    <dbReference type="NCBI Taxonomy" id="1033014"/>
    <lineage>
        <taxon>Eukaryota</taxon>
        <taxon>Fungi</taxon>
        <taxon>Dikarya</taxon>
        <taxon>Basidiomycota</taxon>
        <taxon>Agaricomycotina</taxon>
        <taxon>Agaricomycetes</taxon>
        <taxon>Agaricomycetidae</taxon>
        <taxon>Agaricales</taxon>
        <taxon>Marasmiineae</taxon>
        <taxon>Mycenaceae</taxon>
        <taxon>Mycena</taxon>
    </lineage>
</organism>
<reference evidence="4" key="1">
    <citation type="submission" date="2023-03" db="EMBL/GenBank/DDBJ databases">
        <title>Massive genome expansion in bonnet fungi (Mycena s.s.) driven by repeated elements and novel gene families across ecological guilds.</title>
        <authorList>
            <consortium name="Lawrence Berkeley National Laboratory"/>
            <person name="Harder C.B."/>
            <person name="Miyauchi S."/>
            <person name="Viragh M."/>
            <person name="Kuo A."/>
            <person name="Thoen E."/>
            <person name="Andreopoulos B."/>
            <person name="Lu D."/>
            <person name="Skrede I."/>
            <person name="Drula E."/>
            <person name="Henrissat B."/>
            <person name="Morin E."/>
            <person name="Kohler A."/>
            <person name="Barry K."/>
            <person name="LaButti K."/>
            <person name="Morin E."/>
            <person name="Salamov A."/>
            <person name="Lipzen A."/>
            <person name="Mereny Z."/>
            <person name="Hegedus B."/>
            <person name="Baldrian P."/>
            <person name="Stursova M."/>
            <person name="Weitz H."/>
            <person name="Taylor A."/>
            <person name="Grigoriev I.V."/>
            <person name="Nagy L.G."/>
            <person name="Martin F."/>
            <person name="Kauserud H."/>
        </authorList>
    </citation>
    <scope>NUCLEOTIDE SEQUENCE</scope>
    <source>
        <strain evidence="4">CBHHK173m</strain>
    </source>
</reference>
<dbReference type="InterPro" id="IPR000014">
    <property type="entry name" value="PAS"/>
</dbReference>
<evidence type="ECO:0000256" key="2">
    <source>
        <dbReference type="SAM" id="Phobius"/>
    </source>
</evidence>
<evidence type="ECO:0000256" key="1">
    <source>
        <dbReference type="SAM" id="MobiDB-lite"/>
    </source>
</evidence>
<dbReference type="Proteomes" id="UP001222325">
    <property type="component" value="Unassembled WGS sequence"/>
</dbReference>
<dbReference type="SUPFAM" id="SSF55785">
    <property type="entry name" value="PYP-like sensor domain (PAS domain)"/>
    <property type="match status" value="1"/>
</dbReference>
<protein>
    <recommendedName>
        <fullName evidence="3">PAS domain-containing protein</fullName>
    </recommendedName>
</protein>
<comment type="caution">
    <text evidence="4">The sequence shown here is derived from an EMBL/GenBank/DDBJ whole genome shotgun (WGS) entry which is preliminary data.</text>
</comment>
<evidence type="ECO:0000259" key="3">
    <source>
        <dbReference type="PROSITE" id="PS50112"/>
    </source>
</evidence>
<keyword evidence="2" id="KW-1133">Transmembrane helix</keyword>
<evidence type="ECO:0000313" key="4">
    <source>
        <dbReference type="EMBL" id="KAJ7078596.1"/>
    </source>
</evidence>
<sequence>FKCQARWEYLTESVTDLLGWDPSDLRDHLFFELVHPDELSQVQQLHQETVLADKAAAVVYMRLKHKNAHQGYLLCAVVSDLFLFTFASISFASPGGKALHSSSTAQEITVVTPTASNFEFRASTSLYQCLQCTHRLLQRWHEPAPITSRLQSPPQGSASQRSTNTLDPATPAALPAAQSFRTALILDRFSVNCTVTYYSNHQLISPAAATPRPFFDLVAAEDEATVRSWLEAIKTCGVNDHGHPSNGGFGYGRFLLCPEGRGSTYAPCSSLALPSRT</sequence>
<dbReference type="AlphaFoldDB" id="A0AAD6TT39"/>
<keyword evidence="2" id="KW-0472">Membrane</keyword>
<keyword evidence="5" id="KW-1185">Reference proteome</keyword>
<feature type="non-terminal residue" evidence="4">
    <location>
        <position position="277"/>
    </location>
</feature>
<dbReference type="PROSITE" id="PS50112">
    <property type="entry name" value="PAS"/>
    <property type="match status" value="1"/>
</dbReference>
<accession>A0AAD6TT39</accession>
<feature type="region of interest" description="Disordered" evidence="1">
    <location>
        <begin position="146"/>
        <end position="170"/>
    </location>
</feature>
<proteinExistence type="predicted"/>
<dbReference type="Pfam" id="PF08447">
    <property type="entry name" value="PAS_3"/>
    <property type="match status" value="1"/>
</dbReference>
<name>A0AAD6TT39_9AGAR</name>
<keyword evidence="2" id="KW-0812">Transmembrane</keyword>
<dbReference type="CDD" id="cd00130">
    <property type="entry name" value="PAS"/>
    <property type="match status" value="1"/>
</dbReference>
<dbReference type="Gene3D" id="3.30.450.20">
    <property type="entry name" value="PAS domain"/>
    <property type="match status" value="1"/>
</dbReference>
<feature type="transmembrane region" description="Helical" evidence="2">
    <location>
        <begin position="71"/>
        <end position="92"/>
    </location>
</feature>
<evidence type="ECO:0000313" key="5">
    <source>
        <dbReference type="Proteomes" id="UP001222325"/>
    </source>
</evidence>
<feature type="compositionally biased region" description="Polar residues" evidence="1">
    <location>
        <begin position="148"/>
        <end position="164"/>
    </location>
</feature>
<gene>
    <name evidence="4" type="ORF">B0H15DRAFT_788823</name>
</gene>
<feature type="domain" description="PAS" evidence="3">
    <location>
        <begin position="9"/>
        <end position="53"/>
    </location>
</feature>
<dbReference type="InterPro" id="IPR013655">
    <property type="entry name" value="PAS_fold_3"/>
</dbReference>